<organism evidence="1">
    <name type="scientific">uncultured Armatimonadetes bacterium</name>
    <dbReference type="NCBI Taxonomy" id="157466"/>
    <lineage>
        <taxon>Bacteria</taxon>
        <taxon>Bacillati</taxon>
        <taxon>Armatimonadota</taxon>
        <taxon>environmental samples</taxon>
    </lineage>
</organism>
<dbReference type="AlphaFoldDB" id="A0A6J4JLE6"/>
<dbReference type="EMBL" id="CADCTO010000481">
    <property type="protein sequence ID" value="CAA9281592.1"/>
    <property type="molecule type" value="Genomic_DNA"/>
</dbReference>
<reference evidence="1" key="1">
    <citation type="submission" date="2020-02" db="EMBL/GenBank/DDBJ databases">
        <authorList>
            <person name="Meier V. D."/>
        </authorList>
    </citation>
    <scope>NUCLEOTIDE SEQUENCE</scope>
    <source>
        <strain evidence="1">AVDCRST_MAG63</strain>
    </source>
</reference>
<proteinExistence type="predicted"/>
<accession>A0A6J4JLE6</accession>
<gene>
    <name evidence="1" type="ORF">AVDCRST_MAG63-3639</name>
</gene>
<protein>
    <submittedName>
        <fullName evidence="1">Uncharacterized protein</fullName>
    </submittedName>
</protein>
<evidence type="ECO:0000313" key="1">
    <source>
        <dbReference type="EMBL" id="CAA9281592.1"/>
    </source>
</evidence>
<sequence>MRCEGLSVVQNRMPMIRVWLPEDEAIARFREWVPWRELEPPAGGLDSGAAYDRASTGKGWRGVPFHVLGRSDWTDIRPISCSLRRTPTDRWLQLAARDKLLFTDFYGPGGFSELILIEGGRVKREFRKSVLHPKSDVDTGRLPFEEKSPLATWEDVGDFVYYYFRRDADLPDLGTLLLYEDTGETQRITHWLVNGKRPRRPDRR</sequence>
<name>A0A6J4JLE6_9BACT</name>